<comment type="caution">
    <text evidence="2">The sequence shown here is derived from an EMBL/GenBank/DDBJ whole genome shotgun (WGS) entry which is preliminary data.</text>
</comment>
<dbReference type="InterPro" id="IPR011990">
    <property type="entry name" value="TPR-like_helical_dom_sf"/>
</dbReference>
<keyword evidence="2" id="KW-0547">Nucleotide-binding</keyword>
<evidence type="ECO:0000313" key="2">
    <source>
        <dbReference type="EMBL" id="MFC3997910.1"/>
    </source>
</evidence>
<keyword evidence="3" id="KW-1185">Reference proteome</keyword>
<evidence type="ECO:0000256" key="1">
    <source>
        <dbReference type="SAM" id="MobiDB-lite"/>
    </source>
</evidence>
<accession>A0ABV8FPA8</accession>
<reference evidence="3" key="1">
    <citation type="journal article" date="2019" name="Int. J. Syst. Evol. Microbiol.">
        <title>The Global Catalogue of Microorganisms (GCM) 10K type strain sequencing project: providing services to taxonomists for standard genome sequencing and annotation.</title>
        <authorList>
            <consortium name="The Broad Institute Genomics Platform"/>
            <consortium name="The Broad Institute Genome Sequencing Center for Infectious Disease"/>
            <person name="Wu L."/>
            <person name="Ma J."/>
        </authorList>
    </citation>
    <scope>NUCLEOTIDE SEQUENCE [LARGE SCALE GENOMIC DNA]</scope>
    <source>
        <strain evidence="3">TBRC 1826</strain>
    </source>
</reference>
<feature type="region of interest" description="Disordered" evidence="1">
    <location>
        <begin position="1"/>
        <end position="26"/>
    </location>
</feature>
<proteinExistence type="predicted"/>
<dbReference type="EMBL" id="JBHSBH010000012">
    <property type="protein sequence ID" value="MFC3997910.1"/>
    <property type="molecule type" value="Genomic_DNA"/>
</dbReference>
<name>A0ABV8FPA8_9ACTN</name>
<dbReference type="PANTHER" id="PTHR47691:SF3">
    <property type="entry name" value="HTH-TYPE TRANSCRIPTIONAL REGULATOR RV0890C-RELATED"/>
    <property type="match status" value="1"/>
</dbReference>
<protein>
    <submittedName>
        <fullName evidence="2">ATP-binding protein</fullName>
    </submittedName>
</protein>
<dbReference type="SUPFAM" id="SSF52540">
    <property type="entry name" value="P-loop containing nucleoside triphosphate hydrolases"/>
    <property type="match status" value="1"/>
</dbReference>
<dbReference type="SMART" id="SM00028">
    <property type="entry name" value="TPR"/>
    <property type="match status" value="4"/>
</dbReference>
<organism evidence="2 3">
    <name type="scientific">Nocardiopsis sediminis</name>
    <dbReference type="NCBI Taxonomy" id="1778267"/>
    <lineage>
        <taxon>Bacteria</taxon>
        <taxon>Bacillati</taxon>
        <taxon>Actinomycetota</taxon>
        <taxon>Actinomycetes</taxon>
        <taxon>Streptosporangiales</taxon>
        <taxon>Nocardiopsidaceae</taxon>
        <taxon>Nocardiopsis</taxon>
    </lineage>
</organism>
<dbReference type="Proteomes" id="UP001595847">
    <property type="component" value="Unassembled WGS sequence"/>
</dbReference>
<dbReference type="InterPro" id="IPR019734">
    <property type="entry name" value="TPR_rpt"/>
</dbReference>
<sequence length="726" mass="77056">MSSGAADPPEHSGGRDPAPASRGNTLRGDTHAVVQAGTVHGGVHIAAASATGPVPRQLPMAVPGFVNRESEIAALDALLPGAEGRARGTRTAVVISTIGGPPGTGKTALAVHWAHRVRSHHPDGDLYVNMRGHGPGPRLGTSEALDSLLRALDVPPERIPLDLDSRSALYRSLLDGKRMLLVIDDAVSADQVRPLIPAAPGCTVVVTARSSLPGLVTREGARRTALGPLSTAASLDLLRATAGNERIESEPEAARALVAHCAHLPLALRIVAERLLDRPDETVSALVGDLAAEDRRLDALGSGEDDLSDVRAVFSASYAALAPDSARLFRRLGLHPGPEFSTSACATAADLPERPARTILDGLVRANLVQRTGRDHYRLHDLLRLYAVERFREEEAPTSENAVLRRYGGWYLAAARNAALTIVPNFPFVDAPDDPPAADPTAFPTVDSAATWFERERANLTGCVRSAIEHGQSDLAWRIADTASGLFEQHGRWHELRELHRMGVAAARSDGHRFGEARNLLGLGDSDWLLGDPGAALEHYAAALAAAREVGDAWVEGFALRMIGHISWERDRDSGAPELLRQAVTVFRSAGERRGEGMALLSLAACDRDTGRFDAALAACRTAIGIFTGIDDRWTIAWARCSTAAVLHAMERHTDAVTEYTTAVAEFRELQDQDSEAVALIGAGDAHTSAGDTGAARAHLGAALDLLSAVDDPRVPEVEGKLAALP</sequence>
<keyword evidence="2" id="KW-0067">ATP-binding</keyword>
<dbReference type="InterPro" id="IPR027417">
    <property type="entry name" value="P-loop_NTPase"/>
</dbReference>
<dbReference type="SUPFAM" id="SSF48452">
    <property type="entry name" value="TPR-like"/>
    <property type="match status" value="1"/>
</dbReference>
<dbReference type="PRINTS" id="PR00364">
    <property type="entry name" value="DISEASERSIST"/>
</dbReference>
<dbReference type="Gene3D" id="1.25.40.10">
    <property type="entry name" value="Tetratricopeptide repeat domain"/>
    <property type="match status" value="1"/>
</dbReference>
<dbReference type="PANTHER" id="PTHR47691">
    <property type="entry name" value="REGULATOR-RELATED"/>
    <property type="match status" value="1"/>
</dbReference>
<dbReference type="Gene3D" id="3.40.50.300">
    <property type="entry name" value="P-loop containing nucleotide triphosphate hydrolases"/>
    <property type="match status" value="1"/>
</dbReference>
<dbReference type="RefSeq" id="WP_378535292.1">
    <property type="nucleotide sequence ID" value="NZ_JBHSBH010000012.1"/>
</dbReference>
<dbReference type="GO" id="GO:0005524">
    <property type="term" value="F:ATP binding"/>
    <property type="evidence" value="ECO:0007669"/>
    <property type="project" value="UniProtKB-KW"/>
</dbReference>
<evidence type="ECO:0000313" key="3">
    <source>
        <dbReference type="Proteomes" id="UP001595847"/>
    </source>
</evidence>
<gene>
    <name evidence="2" type="ORF">ACFOVU_18395</name>
</gene>